<name>A0A8J6MV96_9DELT</name>
<proteinExistence type="predicted"/>
<dbReference type="PANTHER" id="PTHR39338:SF7">
    <property type="entry name" value="BLL6692 PROTEIN"/>
    <property type="match status" value="1"/>
</dbReference>
<evidence type="ECO:0008006" key="3">
    <source>
        <dbReference type="Google" id="ProtNLM"/>
    </source>
</evidence>
<accession>A0A8J6MV96</accession>
<dbReference type="PANTHER" id="PTHR39338">
    <property type="entry name" value="BLL5662 PROTEIN-RELATED"/>
    <property type="match status" value="1"/>
</dbReference>
<evidence type="ECO:0000313" key="1">
    <source>
        <dbReference type="EMBL" id="MBC8175872.1"/>
    </source>
</evidence>
<dbReference type="EMBL" id="JACNJD010000037">
    <property type="protein sequence ID" value="MBC8175872.1"/>
    <property type="molecule type" value="Genomic_DNA"/>
</dbReference>
<gene>
    <name evidence="1" type="ORF">H8E19_00595</name>
</gene>
<protein>
    <recommendedName>
        <fullName evidence="3">VWA domain-containing protein</fullName>
    </recommendedName>
</protein>
<dbReference type="AlphaFoldDB" id="A0A8J6MV96"/>
<comment type="caution">
    <text evidence="1">The sequence shown here is derived from an EMBL/GenBank/DDBJ whole genome shotgun (WGS) entry which is preliminary data.</text>
</comment>
<organism evidence="1 2">
    <name type="scientific">Candidatus Desulfacyla euxinica</name>
    <dbReference type="NCBI Taxonomy" id="2841693"/>
    <lineage>
        <taxon>Bacteria</taxon>
        <taxon>Deltaproteobacteria</taxon>
        <taxon>Candidatus Desulfacyla</taxon>
    </lineage>
</organism>
<evidence type="ECO:0000313" key="2">
    <source>
        <dbReference type="Proteomes" id="UP000650524"/>
    </source>
</evidence>
<reference evidence="1 2" key="1">
    <citation type="submission" date="2020-08" db="EMBL/GenBank/DDBJ databases">
        <title>Bridging the membrane lipid divide: bacteria of the FCB group superphylum have the potential to synthesize archaeal ether lipids.</title>
        <authorList>
            <person name="Villanueva L."/>
            <person name="Von Meijenfeldt F.A.B."/>
            <person name="Westbye A.B."/>
            <person name="Yadav S."/>
            <person name="Hopmans E.C."/>
            <person name="Dutilh B.E."/>
            <person name="Sinninghe Damste J.S."/>
        </authorList>
    </citation>
    <scope>NUCLEOTIDE SEQUENCE [LARGE SCALE GENOMIC DNA]</scope>
    <source>
        <strain evidence="1">NIOZ-UU27</strain>
    </source>
</reference>
<dbReference type="Proteomes" id="UP000650524">
    <property type="component" value="Unassembled WGS sequence"/>
</dbReference>
<sequence>MFTSFFYLLRQVGIPVSPTSFLRLQKALGMGLITSIDDFYTAARSILVKSERYFDLYDQVFAHRFEGSELKEPEEFELTQVAQAMLEEWLKDPKEIADALGIDEESLNKLSPEELLQYFLDRLKEQTEEHHGGSKWIGTGGTSPVGHSGYHPGGMRVGGVSRNKSAVKVAMDRRYRDYSQEGPLTQAQIGEALKRLRNMVPTGPKDVVNIDETIYQTMKNAGEIEIMFDRSVKDRLKVILAIDNGGWSMDPYIEMVQTIFNYARSQFKELKTFFFHNTIYDNIWEDPPRFKKPHSVNELARRDPETRFVIVGDASMAPYELMATDGSIHIEERSTRSSYERLRFIADTFPHSVWLNPKMSAEWPYTRTINAIREIFPMFELTIDGLEKMVAFLMSDN</sequence>